<evidence type="ECO:0000256" key="3">
    <source>
        <dbReference type="ARBA" id="ARBA00022448"/>
    </source>
</evidence>
<evidence type="ECO:0000259" key="11">
    <source>
        <dbReference type="PROSITE" id="PS50893"/>
    </source>
</evidence>
<feature type="domain" description="ABC transporter" evidence="11">
    <location>
        <begin position="1022"/>
        <end position="1264"/>
    </location>
</feature>
<keyword evidence="6" id="KW-0547">Nucleotide-binding</keyword>
<reference evidence="13 14" key="1">
    <citation type="submission" date="2017-03" db="EMBL/GenBank/DDBJ databases">
        <title>Widespread Adenine N6-methylation of Active Genes in Fungi.</title>
        <authorList>
            <consortium name="DOE Joint Genome Institute"/>
            <person name="Mondo S.J."/>
            <person name="Dannebaum R.O."/>
            <person name="Kuo R.C."/>
            <person name="Louie K.B."/>
            <person name="Bewick A.J."/>
            <person name="Labutti K."/>
            <person name="Haridas S."/>
            <person name="Kuo A."/>
            <person name="Salamov A."/>
            <person name="Ahrendt S.R."/>
            <person name="Lau R."/>
            <person name="Bowen B.P."/>
            <person name="Lipzen A."/>
            <person name="Sullivan W."/>
            <person name="Andreopoulos W.B."/>
            <person name="Clum A."/>
            <person name="Lindquist E."/>
            <person name="Daum C."/>
            <person name="Northen T.R."/>
            <person name="Ramamoorthy G."/>
            <person name="Schmitz R.J."/>
            <person name="Gryganskyi A."/>
            <person name="Culley D."/>
            <person name="Magnuson J."/>
            <person name="James T.Y."/>
            <person name="O'Malley M.A."/>
            <person name="Stajich J.E."/>
            <person name="Spatafora J.W."/>
            <person name="Visel A."/>
            <person name="Grigoriev I.V."/>
        </authorList>
    </citation>
    <scope>NUCLEOTIDE SEQUENCE [LARGE SCALE GENOMIC DNA]</scope>
    <source>
        <strain evidence="13 14">NRRL Y-17943</strain>
    </source>
</reference>
<dbReference type="EMBL" id="NBSH01000002">
    <property type="protein sequence ID" value="ORX39728.1"/>
    <property type="molecule type" value="Genomic_DNA"/>
</dbReference>
<feature type="domain" description="ABC transporter" evidence="11">
    <location>
        <begin position="377"/>
        <end position="649"/>
    </location>
</feature>
<feature type="transmembrane region" description="Helical" evidence="10">
    <location>
        <begin position="924"/>
        <end position="948"/>
    </location>
</feature>
<dbReference type="InterPro" id="IPR011527">
    <property type="entry name" value="ABC1_TM_dom"/>
</dbReference>
<feature type="transmembrane region" description="Helical" evidence="10">
    <location>
        <begin position="818"/>
        <end position="841"/>
    </location>
</feature>
<dbReference type="GO" id="GO:0005524">
    <property type="term" value="F:ATP binding"/>
    <property type="evidence" value="ECO:0007669"/>
    <property type="project" value="UniProtKB-KW"/>
</dbReference>
<dbReference type="SUPFAM" id="SSF90123">
    <property type="entry name" value="ABC transporter transmembrane region"/>
    <property type="match status" value="2"/>
</dbReference>
<dbReference type="InParanoid" id="A0A1Y1UNV6"/>
<keyword evidence="4 10" id="KW-0812">Transmembrane</keyword>
<keyword evidence="7" id="KW-0067">ATP-binding</keyword>
<dbReference type="Gene3D" id="3.40.50.300">
    <property type="entry name" value="P-loop containing nucleotide triphosphate hydrolases"/>
    <property type="match status" value="2"/>
</dbReference>
<organism evidence="13 14">
    <name type="scientific">Kockovaella imperatae</name>
    <dbReference type="NCBI Taxonomy" id="4999"/>
    <lineage>
        <taxon>Eukaryota</taxon>
        <taxon>Fungi</taxon>
        <taxon>Dikarya</taxon>
        <taxon>Basidiomycota</taxon>
        <taxon>Agaricomycotina</taxon>
        <taxon>Tremellomycetes</taxon>
        <taxon>Tremellales</taxon>
        <taxon>Cuniculitremaceae</taxon>
        <taxon>Kockovaella</taxon>
    </lineage>
</organism>
<keyword evidence="14" id="KW-1185">Reference proteome</keyword>
<dbReference type="GeneID" id="33554986"/>
<evidence type="ECO:0000259" key="12">
    <source>
        <dbReference type="PROSITE" id="PS50929"/>
    </source>
</evidence>
<keyword evidence="5" id="KW-0677">Repeat</keyword>
<evidence type="ECO:0000256" key="9">
    <source>
        <dbReference type="ARBA" id="ARBA00023136"/>
    </source>
</evidence>
<dbReference type="Pfam" id="PF00664">
    <property type="entry name" value="ABC_membrane"/>
    <property type="match status" value="2"/>
</dbReference>
<keyword evidence="8 10" id="KW-1133">Transmembrane helix</keyword>
<evidence type="ECO:0000256" key="6">
    <source>
        <dbReference type="ARBA" id="ARBA00022741"/>
    </source>
</evidence>
<feature type="transmembrane region" description="Helical" evidence="10">
    <location>
        <begin position="199"/>
        <end position="219"/>
    </location>
</feature>
<feature type="transmembrane region" description="Helical" evidence="10">
    <location>
        <begin position="960"/>
        <end position="981"/>
    </location>
</feature>
<accession>A0A1Y1UNV6</accession>
<comment type="subcellular location">
    <subcellularLocation>
        <location evidence="1">Membrane</location>
        <topology evidence="1">Multi-pass membrane protein</topology>
    </subcellularLocation>
</comment>
<evidence type="ECO:0000256" key="4">
    <source>
        <dbReference type="ARBA" id="ARBA00022692"/>
    </source>
</evidence>
<name>A0A1Y1UNV6_9TREE</name>
<sequence>MSHTVSHAEDGIPTPLLVAHRSTLPNFLYILSFAPPVPSLLRQPRAFAVHPYTLYVTGVITATIAGLGLPAFDIVFGFWTNGIREGAPSEIRGRGDSSGLIMTIVGVVFFICTTVFLTCFITAAIKLSDAARQKYLEAIMVQDPAFFDRVGSGDIATRARKDIDSMRIGMGERLGYLCWSLSTILAAFVSGFAHTPRQAGFLFTLIPTTILLLFGLGVVTDKISARQSALDGRISSHIEQVLSSIRIVHAFDMAPALLTRMETALLRPWRKLTKRLSLVKAIEQGAVFGAGLIVYSMSFWFGGREVASGTSVGNVLTTFYNFVNIFFAAAGMVPHFIATTNAIRDLGNIRLQIEREPLIDIRSPDGLRFDADWQPSFELDGVTFAYPSRPMHAALNNVSFRIEAGKFTAMAGPSGSGKSTIGSLLQRMYDPESLTHDVERDAAILKSLDEGKMPISGPHITSSGTIRMSGRNIKDFNVTWLRSQVAVVLQNPQLSSGTIYENVAAGLITRSENDSALIESALRKAQAWDFVSELPKGLHTEITGERTGLLSGGQVQRIAIARALVRRPKCLLLDEATSAVSADTEAKIQESLIAEQKETGMTMIVIAHRLSTLINADTIIVMRDGSVVQSGTYDELVSPSCPDPTFRLMVEAKPTVTKHLPSTSTVVSEKGESIHETLEYPYILPPAPSSPWHVFRSIAPILIPSAFLGIVLGGAFTAIGYLQGQGVAALNNPDLHEMRREVNRWALWFLVVALVSGLSSFLFTFGIEWAGQKLVADLKRESVRALSRQEVAFFEKTKTGSGSLTAAVASNTSNVGNFVGVVLASVIMSLSNFVGTVALAFALSWRLAAMVIAPLVLASGIGYLNFRFLERFEETTNEQSDEQAAFVAESVNSIGTIASLSREAETMRQFEAKFAKKSIDMKNLIGASATMGFIQAVVDLFGALIFWWGATLVSEKRVDLASLFAVVEAVLVTLYVCPKMLTYGGDFQRMRKAMRTIKEWMDRAPIQATAPDVDDGEKSSGLVLHDIALQYPSRPDVTVLQGIHAHFEDERSYAFCGTSGAGKSSILAILERFYEPSSGKITLDGRDVRSMSLAELRGEIGYVSQEPILFEGSVRFNLELGLKPGSRASEGDLEWSLKQANILPFVHNLPEGIDTDLGMKGRRLSGGQRQASDRLCIARALLRKPRILLLDEATSALDGESEAAVQTALDMASAGRMTITIGHRLSSIIGANVIYVMDQGKIVETGTHDELVGRKGKYFELVQAQL</sequence>
<evidence type="ECO:0000313" key="14">
    <source>
        <dbReference type="Proteomes" id="UP000193218"/>
    </source>
</evidence>
<dbReference type="SUPFAM" id="SSF52540">
    <property type="entry name" value="P-loop containing nucleoside triphosphate hydrolases"/>
    <property type="match status" value="2"/>
</dbReference>
<evidence type="ECO:0000313" key="13">
    <source>
        <dbReference type="EMBL" id="ORX39728.1"/>
    </source>
</evidence>
<evidence type="ECO:0000256" key="2">
    <source>
        <dbReference type="ARBA" id="ARBA00007577"/>
    </source>
</evidence>
<feature type="transmembrane region" description="Helical" evidence="10">
    <location>
        <begin position="745"/>
        <end position="770"/>
    </location>
</feature>
<dbReference type="GO" id="GO:0090374">
    <property type="term" value="P:oligopeptide export from mitochondrion"/>
    <property type="evidence" value="ECO:0007669"/>
    <property type="project" value="TreeGrafter"/>
</dbReference>
<dbReference type="CDD" id="cd18578">
    <property type="entry name" value="ABC_6TM_Pgp_ABCB1_D2_like"/>
    <property type="match status" value="1"/>
</dbReference>
<comment type="caution">
    <text evidence="13">The sequence shown here is derived from an EMBL/GenBank/DDBJ whole genome shotgun (WGS) entry which is preliminary data.</text>
</comment>
<dbReference type="PANTHER" id="PTHR43394">
    <property type="entry name" value="ATP-DEPENDENT PERMEASE MDL1, MITOCHONDRIAL"/>
    <property type="match status" value="1"/>
</dbReference>
<dbReference type="PROSITE" id="PS50929">
    <property type="entry name" value="ABC_TM1F"/>
    <property type="match status" value="2"/>
</dbReference>
<feature type="transmembrane region" description="Helical" evidence="10">
    <location>
        <begin position="281"/>
        <end position="302"/>
    </location>
</feature>
<dbReference type="PROSITE" id="PS50893">
    <property type="entry name" value="ABC_TRANSPORTER_2"/>
    <property type="match status" value="2"/>
</dbReference>
<feature type="transmembrane region" description="Helical" evidence="10">
    <location>
        <begin position="53"/>
        <end position="79"/>
    </location>
</feature>
<feature type="transmembrane region" description="Helical" evidence="10">
    <location>
        <begin position="174"/>
        <end position="193"/>
    </location>
</feature>
<dbReference type="Proteomes" id="UP000193218">
    <property type="component" value="Unassembled WGS sequence"/>
</dbReference>
<dbReference type="InterPro" id="IPR036640">
    <property type="entry name" value="ABC1_TM_sf"/>
</dbReference>
<dbReference type="RefSeq" id="XP_021873513.1">
    <property type="nucleotide sequence ID" value="XM_022013178.1"/>
</dbReference>
<dbReference type="GO" id="GO:0005743">
    <property type="term" value="C:mitochondrial inner membrane"/>
    <property type="evidence" value="ECO:0007669"/>
    <property type="project" value="TreeGrafter"/>
</dbReference>
<dbReference type="GO" id="GO:0016887">
    <property type="term" value="F:ATP hydrolysis activity"/>
    <property type="evidence" value="ECO:0007669"/>
    <property type="project" value="InterPro"/>
</dbReference>
<proteinExistence type="inferred from homology"/>
<feature type="transmembrane region" description="Helical" evidence="10">
    <location>
        <begin position="322"/>
        <end position="343"/>
    </location>
</feature>
<dbReference type="Pfam" id="PF00005">
    <property type="entry name" value="ABC_tran"/>
    <property type="match status" value="2"/>
</dbReference>
<dbReference type="Gene3D" id="1.20.1560.10">
    <property type="entry name" value="ABC transporter type 1, transmembrane domain"/>
    <property type="match status" value="1"/>
</dbReference>
<dbReference type="InterPro" id="IPR039421">
    <property type="entry name" value="Type_1_exporter"/>
</dbReference>
<evidence type="ECO:0000256" key="8">
    <source>
        <dbReference type="ARBA" id="ARBA00022989"/>
    </source>
</evidence>
<dbReference type="STRING" id="4999.A0A1Y1UNV6"/>
<dbReference type="AlphaFoldDB" id="A0A1Y1UNV6"/>
<keyword evidence="3" id="KW-0813">Transport</keyword>
<feature type="domain" description="ABC transmembrane type-1" evidence="12">
    <location>
        <begin position="705"/>
        <end position="989"/>
    </location>
</feature>
<evidence type="ECO:0000256" key="7">
    <source>
        <dbReference type="ARBA" id="ARBA00022840"/>
    </source>
</evidence>
<dbReference type="GO" id="GO:0015421">
    <property type="term" value="F:ABC-type oligopeptide transporter activity"/>
    <property type="evidence" value="ECO:0007669"/>
    <property type="project" value="TreeGrafter"/>
</dbReference>
<feature type="transmembrane region" description="Helical" evidence="10">
    <location>
        <begin position="99"/>
        <end position="125"/>
    </location>
</feature>
<dbReference type="InterPro" id="IPR003439">
    <property type="entry name" value="ABC_transporter-like_ATP-bd"/>
</dbReference>
<evidence type="ECO:0000256" key="5">
    <source>
        <dbReference type="ARBA" id="ARBA00022737"/>
    </source>
</evidence>
<protein>
    <submittedName>
        <fullName evidence="13">p-loop containing nucleoside triphosphate hydrolase protein</fullName>
    </submittedName>
</protein>
<feature type="transmembrane region" description="Helical" evidence="10">
    <location>
        <begin position="701"/>
        <end position="722"/>
    </location>
</feature>
<gene>
    <name evidence="13" type="ORF">BD324DRAFT_576193</name>
</gene>
<feature type="domain" description="ABC transmembrane type-1" evidence="12">
    <location>
        <begin position="56"/>
        <end position="342"/>
    </location>
</feature>
<feature type="transmembrane region" description="Helical" evidence="10">
    <location>
        <begin position="847"/>
        <end position="866"/>
    </location>
</feature>
<keyword evidence="13" id="KW-0378">Hydrolase</keyword>
<dbReference type="InterPro" id="IPR003593">
    <property type="entry name" value="AAA+_ATPase"/>
</dbReference>
<evidence type="ECO:0000256" key="10">
    <source>
        <dbReference type="SAM" id="Phobius"/>
    </source>
</evidence>
<keyword evidence="9 10" id="KW-0472">Membrane</keyword>
<dbReference type="InterPro" id="IPR027417">
    <property type="entry name" value="P-loop_NTPase"/>
</dbReference>
<dbReference type="FunFam" id="3.40.50.300:FF:000913">
    <property type="entry name" value="ABC multidrug transporter SitT"/>
    <property type="match status" value="1"/>
</dbReference>
<dbReference type="OrthoDB" id="6500128at2759"/>
<comment type="similarity">
    <text evidence="2">Belongs to the ABC transporter superfamily. ABCB family. Multidrug resistance exporter (TC 3.A.1.201) subfamily.</text>
</comment>
<evidence type="ECO:0000256" key="1">
    <source>
        <dbReference type="ARBA" id="ARBA00004141"/>
    </source>
</evidence>
<dbReference type="CDD" id="cd18577">
    <property type="entry name" value="ABC_6TM_Pgp_ABCB1_D1_like"/>
    <property type="match status" value="1"/>
</dbReference>
<dbReference type="PANTHER" id="PTHR43394:SF11">
    <property type="entry name" value="ATP-BINDING CASSETTE TRANSPORTER"/>
    <property type="match status" value="1"/>
</dbReference>
<dbReference type="SMART" id="SM00382">
    <property type="entry name" value="AAA"/>
    <property type="match status" value="2"/>
</dbReference>